<evidence type="ECO:0000313" key="1">
    <source>
        <dbReference type="EMBL" id="DAF59884.1"/>
    </source>
</evidence>
<protein>
    <submittedName>
        <fullName evidence="1">Uncharacterized protein</fullName>
    </submittedName>
</protein>
<reference evidence="1" key="1">
    <citation type="journal article" date="2021" name="Proc. Natl. Acad. Sci. U.S.A.">
        <title>A Catalog of Tens of Thousands of Viruses from Human Metagenomes Reveals Hidden Associations with Chronic Diseases.</title>
        <authorList>
            <person name="Tisza M.J."/>
            <person name="Buck C.B."/>
        </authorList>
    </citation>
    <scope>NUCLEOTIDE SEQUENCE</scope>
    <source>
        <strain evidence="1">CtwDi18</strain>
    </source>
</reference>
<dbReference type="EMBL" id="BK032778">
    <property type="protein sequence ID" value="DAF59884.1"/>
    <property type="molecule type" value="Genomic_DNA"/>
</dbReference>
<name>A0A8S5T970_9CAUD</name>
<proteinExistence type="predicted"/>
<organism evidence="1">
    <name type="scientific">Siphoviridae sp. ctwDi18</name>
    <dbReference type="NCBI Taxonomy" id="2827970"/>
    <lineage>
        <taxon>Viruses</taxon>
        <taxon>Duplodnaviria</taxon>
        <taxon>Heunggongvirae</taxon>
        <taxon>Uroviricota</taxon>
        <taxon>Caudoviricetes</taxon>
    </lineage>
</organism>
<accession>A0A8S5T970</accession>
<sequence>MKNWLVNYISECEGYVERMIAPPRTEDTKNCKYCPYKGICRKVG</sequence>